<feature type="transmembrane region" description="Helical" evidence="4">
    <location>
        <begin position="340"/>
        <end position="357"/>
    </location>
</feature>
<dbReference type="InterPro" id="IPR052346">
    <property type="entry name" value="O-mannosyl-transferase_TMTC"/>
</dbReference>
<dbReference type="InterPro" id="IPR038731">
    <property type="entry name" value="RgtA/B/C-like"/>
</dbReference>
<proteinExistence type="predicted"/>
<keyword evidence="1" id="KW-0677">Repeat</keyword>
<evidence type="ECO:0000313" key="6">
    <source>
        <dbReference type="EMBL" id="OGF13878.1"/>
    </source>
</evidence>
<dbReference type="PANTHER" id="PTHR44227">
    <property type="match status" value="1"/>
</dbReference>
<dbReference type="EMBL" id="MFFM01000011">
    <property type="protein sequence ID" value="OGF13878.1"/>
    <property type="molecule type" value="Genomic_DNA"/>
</dbReference>
<name>A0A1F5RHK6_9BACT</name>
<organism evidence="6 7">
    <name type="scientific">Candidatus Edwardsbacteria bacterium GWF2_54_11</name>
    <dbReference type="NCBI Taxonomy" id="1817851"/>
    <lineage>
        <taxon>Bacteria</taxon>
        <taxon>Candidatus Edwardsiibacteriota</taxon>
    </lineage>
</organism>
<evidence type="ECO:0000256" key="4">
    <source>
        <dbReference type="SAM" id="Phobius"/>
    </source>
</evidence>
<feature type="domain" description="Glycosyltransferase RgtA/B/C/D-like" evidence="5">
    <location>
        <begin position="82"/>
        <end position="217"/>
    </location>
</feature>
<dbReference type="InterPro" id="IPR019734">
    <property type="entry name" value="TPR_rpt"/>
</dbReference>
<accession>A0A1F5RHK6</accession>
<dbReference type="Pfam" id="PF13432">
    <property type="entry name" value="TPR_16"/>
    <property type="match status" value="1"/>
</dbReference>
<feature type="transmembrane region" description="Helical" evidence="4">
    <location>
        <begin position="364"/>
        <end position="381"/>
    </location>
</feature>
<evidence type="ECO:0000256" key="1">
    <source>
        <dbReference type="ARBA" id="ARBA00022737"/>
    </source>
</evidence>
<keyword evidence="4" id="KW-0812">Transmembrane</keyword>
<feature type="transmembrane region" description="Helical" evidence="4">
    <location>
        <begin position="167"/>
        <end position="196"/>
    </location>
</feature>
<feature type="transmembrane region" description="Helical" evidence="4">
    <location>
        <begin position="315"/>
        <end position="334"/>
    </location>
</feature>
<dbReference type="PANTHER" id="PTHR44227:SF3">
    <property type="entry name" value="PROTEIN O-MANNOSYL-TRANSFERASE TMTC4"/>
    <property type="match status" value="1"/>
</dbReference>
<feature type="repeat" description="TPR" evidence="3">
    <location>
        <begin position="507"/>
        <end position="540"/>
    </location>
</feature>
<dbReference type="SUPFAM" id="SSF48452">
    <property type="entry name" value="TPR-like"/>
    <property type="match status" value="1"/>
</dbReference>
<dbReference type="AlphaFoldDB" id="A0A1F5RHK6"/>
<dbReference type="PROSITE" id="PS50005">
    <property type="entry name" value="TPR"/>
    <property type="match status" value="3"/>
</dbReference>
<evidence type="ECO:0000259" key="5">
    <source>
        <dbReference type="Pfam" id="PF13231"/>
    </source>
</evidence>
<evidence type="ECO:0000313" key="7">
    <source>
        <dbReference type="Proteomes" id="UP000177230"/>
    </source>
</evidence>
<feature type="transmembrane region" description="Helical" evidence="4">
    <location>
        <begin position="87"/>
        <end position="107"/>
    </location>
</feature>
<gene>
    <name evidence="6" type="ORF">A2024_10555</name>
</gene>
<keyword evidence="4" id="KW-0472">Membrane</keyword>
<protein>
    <recommendedName>
        <fullName evidence="5">Glycosyltransferase RgtA/B/C/D-like domain-containing protein</fullName>
    </recommendedName>
</protein>
<dbReference type="SMART" id="SM00028">
    <property type="entry name" value="TPR"/>
    <property type="match status" value="5"/>
</dbReference>
<sequence length="629" mass="72322">MKKQYLQISLILLLTVLVYLPALKAGFMYDDRFFVQENTKIRDWKYVGEYFTNSGRSIASIFWDGIWRPLRTITYLVDYQVWGLNPFGFHLTSLLWHLANIILLYFLLGRLFKDKRLQLTAGLIFALHPVQTEAVTWISSRGDLMYVTFGLLMFIWHHRYRENKRIYLLGLSLLSLTLALLSKETAVVFPLLVMLYDWLFENRGKIRPFLAGWKTYLPYLALLAVYLITRRLALGRVSQCPYWGDSIWTTVFTMLRAALDYVRLLFLPLWLRVDYGYDLSTSLLDWRVLGSLAILTIISLLAVRDIKGSRFLAFGWLWLVVGLLPVSNLLPLTALLAERFLYLPVIGFAVWAGFLLGGIRSQKIFQMVMITLILLMAGLSIRRNIEWQEPLKFWRTETERSPNSYIAHGNLGNILFLNEDMPGAEREYRRAVELDPTYDNALSGLAITCAQLQKYQEGESYAQKCLALNPGNTNALLTAGICRAAGDDLDSAEIYFSRVTNAEPENEKGWINLGIVRQKQGDWDKAMACFDRALAIQPRDYFLYNEMGAIWARKGELDKAAALWQRSLSLDPDFLPARMNLALILEKSDPALAAKHWEIFLQRAAAQGQSVNEAFVRKRIAELNEKIRK</sequence>
<reference evidence="6 7" key="1">
    <citation type="journal article" date="2016" name="Nat. Commun.">
        <title>Thousands of microbial genomes shed light on interconnected biogeochemical processes in an aquifer system.</title>
        <authorList>
            <person name="Anantharaman K."/>
            <person name="Brown C.T."/>
            <person name="Hug L.A."/>
            <person name="Sharon I."/>
            <person name="Castelle C.J."/>
            <person name="Probst A.J."/>
            <person name="Thomas B.C."/>
            <person name="Singh A."/>
            <person name="Wilkins M.J."/>
            <person name="Karaoz U."/>
            <person name="Brodie E.L."/>
            <person name="Williams K.H."/>
            <person name="Hubbard S.S."/>
            <person name="Banfield J.F."/>
        </authorList>
    </citation>
    <scope>NUCLEOTIDE SEQUENCE [LARGE SCALE GENOMIC DNA]</scope>
</reference>
<evidence type="ECO:0000256" key="3">
    <source>
        <dbReference type="PROSITE-ProRule" id="PRU00339"/>
    </source>
</evidence>
<feature type="transmembrane region" description="Helical" evidence="4">
    <location>
        <begin position="216"/>
        <end position="234"/>
    </location>
</feature>
<feature type="repeat" description="TPR" evidence="3">
    <location>
        <begin position="541"/>
        <end position="574"/>
    </location>
</feature>
<dbReference type="Gene3D" id="1.25.40.10">
    <property type="entry name" value="Tetratricopeptide repeat domain"/>
    <property type="match status" value="2"/>
</dbReference>
<dbReference type="Pfam" id="PF00515">
    <property type="entry name" value="TPR_1"/>
    <property type="match status" value="1"/>
</dbReference>
<keyword evidence="4" id="KW-1133">Transmembrane helix</keyword>
<keyword evidence="2 3" id="KW-0802">TPR repeat</keyword>
<comment type="caution">
    <text evidence="6">The sequence shown here is derived from an EMBL/GenBank/DDBJ whole genome shotgun (WGS) entry which is preliminary data.</text>
</comment>
<dbReference type="Proteomes" id="UP000177230">
    <property type="component" value="Unassembled WGS sequence"/>
</dbReference>
<evidence type="ECO:0000256" key="2">
    <source>
        <dbReference type="ARBA" id="ARBA00022803"/>
    </source>
</evidence>
<feature type="transmembrane region" description="Helical" evidence="4">
    <location>
        <begin position="246"/>
        <end position="266"/>
    </location>
</feature>
<dbReference type="InterPro" id="IPR011990">
    <property type="entry name" value="TPR-like_helical_dom_sf"/>
</dbReference>
<dbReference type="PROSITE" id="PS50293">
    <property type="entry name" value="TPR_REGION"/>
    <property type="match status" value="1"/>
</dbReference>
<feature type="repeat" description="TPR" evidence="3">
    <location>
        <begin position="405"/>
        <end position="438"/>
    </location>
</feature>
<feature type="transmembrane region" description="Helical" evidence="4">
    <location>
        <begin position="286"/>
        <end position="303"/>
    </location>
</feature>
<dbReference type="Pfam" id="PF13231">
    <property type="entry name" value="PMT_2"/>
    <property type="match status" value="1"/>
</dbReference>